<protein>
    <submittedName>
        <fullName evidence="6">Flagellar protein FliS</fullName>
    </submittedName>
</protein>
<evidence type="ECO:0000313" key="6">
    <source>
        <dbReference type="EMBL" id="MBP1855661.1"/>
    </source>
</evidence>
<keyword evidence="5" id="KW-0143">Chaperone</keyword>
<dbReference type="Gene3D" id="1.20.120.340">
    <property type="entry name" value="Flagellar protein FliS"/>
    <property type="match status" value="1"/>
</dbReference>
<dbReference type="PANTHER" id="PTHR34773">
    <property type="entry name" value="FLAGELLAR SECRETION CHAPERONE FLIS"/>
    <property type="match status" value="1"/>
</dbReference>
<dbReference type="PANTHER" id="PTHR34773:SF1">
    <property type="entry name" value="FLAGELLAR SECRETION CHAPERONE FLIS"/>
    <property type="match status" value="1"/>
</dbReference>
<dbReference type="CDD" id="cd16098">
    <property type="entry name" value="FliS"/>
    <property type="match status" value="1"/>
</dbReference>
<comment type="similarity">
    <text evidence="2">Belongs to the FliS family.</text>
</comment>
<keyword evidence="6" id="KW-0282">Flagellum</keyword>
<proteinExistence type="inferred from homology"/>
<dbReference type="PIRSF" id="PIRSF039090">
    <property type="entry name" value="Flis"/>
    <property type="match status" value="1"/>
</dbReference>
<name>A0ABS4ECJ5_9FIRM</name>
<evidence type="ECO:0000256" key="3">
    <source>
        <dbReference type="ARBA" id="ARBA00022490"/>
    </source>
</evidence>
<organism evidence="6 7">
    <name type="scientific">Metaclostridioides mangenotii</name>
    <dbReference type="NCBI Taxonomy" id="1540"/>
    <lineage>
        <taxon>Bacteria</taxon>
        <taxon>Bacillati</taxon>
        <taxon>Bacillota</taxon>
        <taxon>Clostridia</taxon>
        <taxon>Peptostreptococcales</taxon>
        <taxon>Peptostreptococcaceae</taxon>
        <taxon>Metaclostridioides</taxon>
    </lineage>
</organism>
<evidence type="ECO:0000256" key="2">
    <source>
        <dbReference type="ARBA" id="ARBA00008787"/>
    </source>
</evidence>
<sequence length="124" mass="14469">MNQTNPYNTYKQNEVNTATQNKLLLMLLDGAVKYTKIARLAIMDKNINKAHSELVRVQNIFIELMSTLDTSVGGWTTDIYDVYDFIRQELMKANIKKDAEILDKLLPLIEQIRDLWYEVDENAR</sequence>
<dbReference type="InterPro" id="IPR036584">
    <property type="entry name" value="FliS_sf"/>
</dbReference>
<dbReference type="Proteomes" id="UP000767291">
    <property type="component" value="Unassembled WGS sequence"/>
</dbReference>
<comment type="caution">
    <text evidence="6">The sequence shown here is derived from an EMBL/GenBank/DDBJ whole genome shotgun (WGS) entry which is preliminary data.</text>
</comment>
<gene>
    <name evidence="6" type="ORF">J2Z43_002059</name>
</gene>
<accession>A0ABS4ECJ5</accession>
<dbReference type="NCBIfam" id="TIGR00208">
    <property type="entry name" value="fliS"/>
    <property type="match status" value="1"/>
</dbReference>
<keyword evidence="7" id="KW-1185">Reference proteome</keyword>
<dbReference type="InterPro" id="IPR003713">
    <property type="entry name" value="FliS"/>
</dbReference>
<evidence type="ECO:0000256" key="5">
    <source>
        <dbReference type="ARBA" id="ARBA00023186"/>
    </source>
</evidence>
<comment type="subcellular location">
    <subcellularLocation>
        <location evidence="1">Cytoplasm</location>
        <location evidence="1">Cytosol</location>
    </subcellularLocation>
</comment>
<evidence type="ECO:0000256" key="4">
    <source>
        <dbReference type="ARBA" id="ARBA00022795"/>
    </source>
</evidence>
<evidence type="ECO:0000256" key="1">
    <source>
        <dbReference type="ARBA" id="ARBA00004514"/>
    </source>
</evidence>
<dbReference type="EMBL" id="JAGGJX010000004">
    <property type="protein sequence ID" value="MBP1855661.1"/>
    <property type="molecule type" value="Genomic_DNA"/>
</dbReference>
<keyword evidence="6" id="KW-0966">Cell projection</keyword>
<keyword evidence="6" id="KW-0969">Cilium</keyword>
<dbReference type="SUPFAM" id="SSF101116">
    <property type="entry name" value="Flagellar export chaperone FliS"/>
    <property type="match status" value="1"/>
</dbReference>
<keyword evidence="4" id="KW-1005">Bacterial flagellum biogenesis</keyword>
<keyword evidence="3" id="KW-0963">Cytoplasm</keyword>
<reference evidence="6 7" key="1">
    <citation type="submission" date="2021-03" db="EMBL/GenBank/DDBJ databases">
        <title>Genomic Encyclopedia of Type Strains, Phase IV (KMG-IV): sequencing the most valuable type-strain genomes for metagenomic binning, comparative biology and taxonomic classification.</title>
        <authorList>
            <person name="Goeker M."/>
        </authorList>
    </citation>
    <scope>NUCLEOTIDE SEQUENCE [LARGE SCALE GENOMIC DNA]</scope>
    <source>
        <strain evidence="6 7">DSM 1289</strain>
    </source>
</reference>
<dbReference type="Pfam" id="PF02561">
    <property type="entry name" value="FliS"/>
    <property type="match status" value="1"/>
</dbReference>
<dbReference type="RefSeq" id="WP_027702926.1">
    <property type="nucleotide sequence ID" value="NZ_BAAACS010000004.1"/>
</dbReference>
<evidence type="ECO:0000313" key="7">
    <source>
        <dbReference type="Proteomes" id="UP000767291"/>
    </source>
</evidence>